<evidence type="ECO:0000259" key="1">
    <source>
        <dbReference type="Pfam" id="PF06568"/>
    </source>
</evidence>
<protein>
    <recommendedName>
        <fullName evidence="1">YjiS-like domain-containing protein</fullName>
    </recommendedName>
</protein>
<organism evidence="2 3">
    <name type="scientific">Cereibacter sphaeroides</name>
    <name type="common">Rhodobacter sphaeroides</name>
    <dbReference type="NCBI Taxonomy" id="1063"/>
    <lineage>
        <taxon>Bacteria</taxon>
        <taxon>Pseudomonadati</taxon>
        <taxon>Pseudomonadota</taxon>
        <taxon>Alphaproteobacteria</taxon>
        <taxon>Rhodobacterales</taxon>
        <taxon>Paracoccaceae</taxon>
        <taxon>Cereibacter</taxon>
    </lineage>
</organism>
<comment type="caution">
    <text evidence="2">The sequence shown here is derived from an EMBL/GenBank/DDBJ whole genome shotgun (WGS) entry which is preliminary data.</text>
</comment>
<evidence type="ECO:0000313" key="2">
    <source>
        <dbReference type="EMBL" id="PZR00883.1"/>
    </source>
</evidence>
<reference evidence="2 3" key="1">
    <citation type="submission" date="2017-08" db="EMBL/GenBank/DDBJ databases">
        <title>Infants hospitalized years apart are colonized by the same room-sourced microbial strains.</title>
        <authorList>
            <person name="Brooks B."/>
            <person name="Olm M.R."/>
            <person name="Firek B.A."/>
            <person name="Baker R."/>
            <person name="Thomas B.C."/>
            <person name="Morowitz M.J."/>
            <person name="Banfield J.F."/>
        </authorList>
    </citation>
    <scope>NUCLEOTIDE SEQUENCE [LARGE SCALE GENOMIC DNA]</scope>
    <source>
        <strain evidence="2">S2_003_000_R2_11</strain>
    </source>
</reference>
<dbReference type="InterPro" id="IPR009506">
    <property type="entry name" value="YjiS-like"/>
</dbReference>
<feature type="domain" description="YjiS-like" evidence="1">
    <location>
        <begin position="26"/>
        <end position="61"/>
    </location>
</feature>
<sequence length="72" mass="7973">MTNTTYSTTSQTAGLVSYFNALRDEVAARINRSRVYRKTFNELNAMSDRELADIGLSRLQIADIAADTAAQI</sequence>
<gene>
    <name evidence="2" type="ORF">DI533_00125</name>
</gene>
<evidence type="ECO:0000313" key="3">
    <source>
        <dbReference type="Proteomes" id="UP000248975"/>
    </source>
</evidence>
<dbReference type="EMBL" id="QFQS01000001">
    <property type="protein sequence ID" value="PZR00883.1"/>
    <property type="molecule type" value="Genomic_DNA"/>
</dbReference>
<name>A0A2W5SJA4_CERSP</name>
<dbReference type="AlphaFoldDB" id="A0A2W5SJA4"/>
<accession>A0A2W5SJA4</accession>
<dbReference type="Proteomes" id="UP000248975">
    <property type="component" value="Unassembled WGS sequence"/>
</dbReference>
<dbReference type="Pfam" id="PF06568">
    <property type="entry name" value="YjiS-like"/>
    <property type="match status" value="1"/>
</dbReference>
<proteinExistence type="predicted"/>